<dbReference type="GO" id="GO:0003723">
    <property type="term" value="F:RNA binding"/>
    <property type="evidence" value="ECO:0007669"/>
    <property type="project" value="InterPro"/>
</dbReference>
<keyword evidence="5" id="KW-1185">Reference proteome</keyword>
<evidence type="ECO:0000313" key="4">
    <source>
        <dbReference type="EMBL" id="WZN65672.1"/>
    </source>
</evidence>
<name>A0AAX4PIE5_9CHLO</name>
<feature type="compositionally biased region" description="Basic residues" evidence="2">
    <location>
        <begin position="15"/>
        <end position="25"/>
    </location>
</feature>
<dbReference type="SUPFAM" id="SSF55120">
    <property type="entry name" value="Pseudouridine synthase"/>
    <property type="match status" value="1"/>
</dbReference>
<organism evidence="4 5">
    <name type="scientific">Chloropicon roscoffensis</name>
    <dbReference type="NCBI Taxonomy" id="1461544"/>
    <lineage>
        <taxon>Eukaryota</taxon>
        <taxon>Viridiplantae</taxon>
        <taxon>Chlorophyta</taxon>
        <taxon>Chloropicophyceae</taxon>
        <taxon>Chloropicales</taxon>
        <taxon>Chloropicaceae</taxon>
        <taxon>Chloropicon</taxon>
    </lineage>
</organism>
<dbReference type="AlphaFoldDB" id="A0AAX4PIE5"/>
<evidence type="ECO:0000313" key="5">
    <source>
        <dbReference type="Proteomes" id="UP001472866"/>
    </source>
</evidence>
<dbReference type="InterPro" id="IPR006145">
    <property type="entry name" value="PsdUridine_synth_RsuA/RluA"/>
</dbReference>
<feature type="compositionally biased region" description="Acidic residues" evidence="2">
    <location>
        <begin position="1"/>
        <end position="10"/>
    </location>
</feature>
<evidence type="ECO:0000256" key="1">
    <source>
        <dbReference type="ARBA" id="ARBA00010876"/>
    </source>
</evidence>
<dbReference type="PANTHER" id="PTHR21600">
    <property type="entry name" value="MITOCHONDRIAL RNA PSEUDOURIDINE SYNTHASE"/>
    <property type="match status" value="1"/>
</dbReference>
<sequence>MAAMVEEDSWDTGREKKRTRMKKSKEPKGGGMEWACPACAQGVRYPERLARHMVRCCPELCAASTDGPLGQARAVAGRIPKELRTRAAPEDPGEAERHGLCWRDLRARPNKAGPMTPDEERRAREALAFAAAREDEIRSAASFLAFHLSSDGADVDSESEFKVQQTPVTLSLPRRIERVREHLSLGTDRLTKMLKLYIRSEPLVADDAGDFDLVYEDDVWLCANKPPFVRTAPRHRFEGNSMVNRAIGYVRGKSGAQDGPPQENPRVLHRLDMDTSGVLLYSKDRDVAAHVQGLFRERKVSKKYLCICCGDPPPHFVVDTALERMEDHEVAMRVVPSGRETSQSKPSKTLFVTVARSPKGLGPVGARPSELHPYDLAKVGLDRGACASFCLICAIPLTGRTHQIRLHVASAGFPIVGDSLYGALSDELMPRQALHAFKLTLGGLPEGVSQPGTGFLAPLPRDMASCLGRLGMECKSVEEIDSIVRAAPFQEGEGKS</sequence>
<dbReference type="PANTHER" id="PTHR21600:SF87">
    <property type="entry name" value="RNA PSEUDOURIDYLATE SYNTHASE DOMAIN-CONTAINING PROTEIN 1"/>
    <property type="match status" value="1"/>
</dbReference>
<feature type="region of interest" description="Disordered" evidence="2">
    <location>
        <begin position="85"/>
        <end position="119"/>
    </location>
</feature>
<dbReference type="Proteomes" id="UP001472866">
    <property type="component" value="Chromosome 13"/>
</dbReference>
<dbReference type="CDD" id="cd02869">
    <property type="entry name" value="PseudoU_synth_RluA_like"/>
    <property type="match status" value="1"/>
</dbReference>
<dbReference type="InterPro" id="IPR020103">
    <property type="entry name" value="PsdUridine_synth_cat_dom_sf"/>
</dbReference>
<dbReference type="EMBL" id="CP151513">
    <property type="protein sequence ID" value="WZN65672.1"/>
    <property type="molecule type" value="Genomic_DNA"/>
</dbReference>
<gene>
    <name evidence="4" type="ORF">HKI87_13g72330</name>
</gene>
<protein>
    <submittedName>
        <fullName evidence="4">Pseudouridine synthase</fullName>
    </submittedName>
</protein>
<accession>A0AAX4PIE5</accession>
<proteinExistence type="inferred from homology"/>
<feature type="region of interest" description="Disordered" evidence="2">
    <location>
        <begin position="1"/>
        <end position="30"/>
    </location>
</feature>
<dbReference type="InterPro" id="IPR050188">
    <property type="entry name" value="RluA_PseudoU_synthase"/>
</dbReference>
<comment type="similarity">
    <text evidence="1">Belongs to the pseudouridine synthase RluA family.</text>
</comment>
<dbReference type="GO" id="GO:0009982">
    <property type="term" value="F:pseudouridine synthase activity"/>
    <property type="evidence" value="ECO:0007669"/>
    <property type="project" value="InterPro"/>
</dbReference>
<dbReference type="Pfam" id="PF00849">
    <property type="entry name" value="PseudoU_synth_2"/>
    <property type="match status" value="1"/>
</dbReference>
<feature type="domain" description="Pseudouridine synthase RsuA/RluA-like" evidence="3">
    <location>
        <begin position="221"/>
        <end position="410"/>
    </location>
</feature>
<evidence type="ECO:0000259" key="3">
    <source>
        <dbReference type="Pfam" id="PF00849"/>
    </source>
</evidence>
<feature type="compositionally biased region" description="Basic and acidic residues" evidence="2">
    <location>
        <begin position="85"/>
        <end position="107"/>
    </location>
</feature>
<evidence type="ECO:0000256" key="2">
    <source>
        <dbReference type="SAM" id="MobiDB-lite"/>
    </source>
</evidence>
<dbReference type="Gene3D" id="3.30.2350.10">
    <property type="entry name" value="Pseudouridine synthase"/>
    <property type="match status" value="1"/>
</dbReference>
<reference evidence="4 5" key="1">
    <citation type="submission" date="2024-03" db="EMBL/GenBank/DDBJ databases">
        <title>Complete genome sequence of the green alga Chloropicon roscoffensis RCC1871.</title>
        <authorList>
            <person name="Lemieux C."/>
            <person name="Pombert J.-F."/>
            <person name="Otis C."/>
            <person name="Turmel M."/>
        </authorList>
    </citation>
    <scope>NUCLEOTIDE SEQUENCE [LARGE SCALE GENOMIC DNA]</scope>
    <source>
        <strain evidence="4 5">RCC1871</strain>
    </source>
</reference>
<dbReference type="GO" id="GO:0000455">
    <property type="term" value="P:enzyme-directed rRNA pseudouridine synthesis"/>
    <property type="evidence" value="ECO:0007669"/>
    <property type="project" value="TreeGrafter"/>
</dbReference>